<feature type="transmembrane region" description="Helical" evidence="1">
    <location>
        <begin position="114"/>
        <end position="140"/>
    </location>
</feature>
<accession>A0ABY8BXJ8</accession>
<evidence type="ECO:0008006" key="4">
    <source>
        <dbReference type="Google" id="ProtNLM"/>
    </source>
</evidence>
<feature type="transmembrane region" description="Helical" evidence="1">
    <location>
        <begin position="47"/>
        <end position="68"/>
    </location>
</feature>
<feature type="transmembrane region" description="Helical" evidence="1">
    <location>
        <begin position="89"/>
        <end position="108"/>
    </location>
</feature>
<evidence type="ECO:0000313" key="3">
    <source>
        <dbReference type="Proteomes" id="UP001214553"/>
    </source>
</evidence>
<keyword evidence="3" id="KW-1185">Reference proteome</keyword>
<evidence type="ECO:0000313" key="2">
    <source>
        <dbReference type="EMBL" id="WEG08237.1"/>
    </source>
</evidence>
<protein>
    <recommendedName>
        <fullName evidence="4">Integral membrane protein</fullName>
    </recommendedName>
</protein>
<dbReference type="RefSeq" id="WP_275277567.1">
    <property type="nucleotide sequence ID" value="NZ_CP119108.1"/>
</dbReference>
<name>A0ABY8BXJ8_9MICO</name>
<evidence type="ECO:0000256" key="1">
    <source>
        <dbReference type="SAM" id="Phobius"/>
    </source>
</evidence>
<keyword evidence="1" id="KW-0812">Transmembrane</keyword>
<dbReference type="EMBL" id="CP119108">
    <property type="protein sequence ID" value="WEG08237.1"/>
    <property type="molecule type" value="Genomic_DNA"/>
</dbReference>
<reference evidence="2 3" key="1">
    <citation type="submission" date="2023-03" db="EMBL/GenBank/DDBJ databases">
        <title>Genome sequence of Microbacterium sp. KACC 23027.</title>
        <authorList>
            <person name="Kim S."/>
            <person name="Heo J."/>
            <person name="Kwon S.-W."/>
        </authorList>
    </citation>
    <scope>NUCLEOTIDE SEQUENCE [LARGE SCALE GENOMIC DNA]</scope>
    <source>
        <strain evidence="2 3">KACC 23027</strain>
    </source>
</reference>
<organism evidence="2 3">
    <name type="scientific">Microbacterium horticulturae</name>
    <dbReference type="NCBI Taxonomy" id="3028316"/>
    <lineage>
        <taxon>Bacteria</taxon>
        <taxon>Bacillati</taxon>
        <taxon>Actinomycetota</taxon>
        <taxon>Actinomycetes</taxon>
        <taxon>Micrococcales</taxon>
        <taxon>Microbacteriaceae</taxon>
        <taxon>Microbacterium</taxon>
    </lineage>
</organism>
<dbReference type="Proteomes" id="UP001214553">
    <property type="component" value="Chromosome"/>
</dbReference>
<keyword evidence="1" id="KW-0472">Membrane</keyword>
<proteinExistence type="predicted"/>
<sequence>MTTSRPRTPYGRLIHEVTETVAIPHTYTLLIWGTTMAAVEHHGLPDIWSVLLMLVGACTAYVVVGRVAHRRHGAQPAVERRVIAHPYRVATGNILTLLVAVGVSWIAASVPIIHLAWLLTGLAGTTTYLAGMAAQAYIVARLTPVEE</sequence>
<gene>
    <name evidence="2" type="ORF">PU630_13470</name>
</gene>
<keyword evidence="1" id="KW-1133">Transmembrane helix</keyword>